<feature type="domain" description="DDE Tnp4" evidence="3">
    <location>
        <begin position="97"/>
        <end position="253"/>
    </location>
</feature>
<keyword evidence="4" id="KW-0540">Nuclease</keyword>
<evidence type="ECO:0000256" key="2">
    <source>
        <dbReference type="ARBA" id="ARBA00022723"/>
    </source>
</evidence>
<dbReference type="GO" id="GO:0046872">
    <property type="term" value="F:metal ion binding"/>
    <property type="evidence" value="ECO:0007669"/>
    <property type="project" value="UniProtKB-KW"/>
</dbReference>
<keyword evidence="5" id="KW-1185">Reference proteome</keyword>
<keyword evidence="4" id="KW-0378">Hydrolase</keyword>
<reference evidence="4 5" key="1">
    <citation type="submission" date="2018-02" db="EMBL/GenBank/DDBJ databases">
        <title>Genomic Encyclopedia of Archaeal and Bacterial Type Strains, Phase II (KMG-II): from individual species to whole genera.</title>
        <authorList>
            <person name="Goeker M."/>
        </authorList>
    </citation>
    <scope>NUCLEOTIDE SEQUENCE [LARGE SCALE GENOMIC DNA]</scope>
    <source>
        <strain evidence="4 5">DSM 22857</strain>
    </source>
</reference>
<proteinExistence type="predicted"/>
<dbReference type="OrthoDB" id="3699454at2"/>
<dbReference type="RefSeq" id="WP_104435954.1">
    <property type="nucleotide sequence ID" value="NZ_PTJD01000029.1"/>
</dbReference>
<gene>
    <name evidence="4" type="ORF">CLV92_1297</name>
</gene>
<name>A0A2S6IBW6_9ACTN</name>
<evidence type="ECO:0000313" key="4">
    <source>
        <dbReference type="EMBL" id="PPK90166.1"/>
    </source>
</evidence>
<evidence type="ECO:0000313" key="5">
    <source>
        <dbReference type="Proteomes" id="UP000239485"/>
    </source>
</evidence>
<keyword evidence="2" id="KW-0479">Metal-binding</keyword>
<evidence type="ECO:0000256" key="1">
    <source>
        <dbReference type="ARBA" id="ARBA00001968"/>
    </source>
</evidence>
<protein>
    <submittedName>
        <fullName evidence="4">DDE superfamily endonuclease</fullName>
    </submittedName>
</protein>
<organism evidence="4 5">
    <name type="scientific">Kineococcus xinjiangensis</name>
    <dbReference type="NCBI Taxonomy" id="512762"/>
    <lineage>
        <taxon>Bacteria</taxon>
        <taxon>Bacillati</taxon>
        <taxon>Actinomycetota</taxon>
        <taxon>Actinomycetes</taxon>
        <taxon>Kineosporiales</taxon>
        <taxon>Kineosporiaceae</taxon>
        <taxon>Kineococcus</taxon>
    </lineage>
</organism>
<dbReference type="EMBL" id="PTJD01000029">
    <property type="protein sequence ID" value="PPK90166.1"/>
    <property type="molecule type" value="Genomic_DNA"/>
</dbReference>
<accession>A0A2S6IBW6</accession>
<sequence>MPVELAYDLAALLRAHRARIGTRKGRRALGCYQQAVLALRWFRDATRITALARDAGIGLATAYRYLHEVIVVLAAQAPDLHEVLAEALHSGADHVLLDGTLILCDRVNEPHRHSDRWYSGKHHRHGGNVQVLCATDGTPIWTLPVEPGSTHDLTAARRHALPASYPTATRGLPLLADKGYIGAGAGIHVPVRRPGGRQVLDPVTRGWNSYVNSYRAPVERGIAVLKKRWKALQHVSLCPQRIGDIVAATLVLTIHEHRY</sequence>
<dbReference type="InterPro" id="IPR027806">
    <property type="entry name" value="HARBI1_dom"/>
</dbReference>
<dbReference type="Pfam" id="PF13359">
    <property type="entry name" value="DDE_Tnp_4"/>
    <property type="match status" value="1"/>
</dbReference>
<comment type="caution">
    <text evidence="4">The sequence shown here is derived from an EMBL/GenBank/DDBJ whole genome shotgun (WGS) entry which is preliminary data.</text>
</comment>
<dbReference type="GO" id="GO:0004519">
    <property type="term" value="F:endonuclease activity"/>
    <property type="evidence" value="ECO:0007669"/>
    <property type="project" value="UniProtKB-KW"/>
</dbReference>
<dbReference type="AlphaFoldDB" id="A0A2S6IBW6"/>
<comment type="cofactor">
    <cofactor evidence="1">
        <name>a divalent metal cation</name>
        <dbReference type="ChEBI" id="CHEBI:60240"/>
    </cofactor>
</comment>
<evidence type="ECO:0000259" key="3">
    <source>
        <dbReference type="Pfam" id="PF13359"/>
    </source>
</evidence>
<keyword evidence="4" id="KW-0255">Endonuclease</keyword>
<dbReference type="Proteomes" id="UP000239485">
    <property type="component" value="Unassembled WGS sequence"/>
</dbReference>